<evidence type="ECO:0000256" key="4">
    <source>
        <dbReference type="SAM" id="MobiDB-lite"/>
    </source>
</evidence>
<organism evidence="6 7">
    <name type="scientific">Flavisolibacter ginsengisoli DSM 18119</name>
    <dbReference type="NCBI Taxonomy" id="1121884"/>
    <lineage>
        <taxon>Bacteria</taxon>
        <taxon>Pseudomonadati</taxon>
        <taxon>Bacteroidota</taxon>
        <taxon>Chitinophagia</taxon>
        <taxon>Chitinophagales</taxon>
        <taxon>Chitinophagaceae</taxon>
        <taxon>Flavisolibacter</taxon>
    </lineage>
</organism>
<keyword evidence="2" id="KW-0472">Membrane</keyword>
<dbReference type="Pfam" id="PF13620">
    <property type="entry name" value="CarboxypepD_reg"/>
    <property type="match status" value="1"/>
</dbReference>
<evidence type="ECO:0000313" key="6">
    <source>
        <dbReference type="EMBL" id="SHE35086.1"/>
    </source>
</evidence>
<dbReference type="SUPFAM" id="SSF49464">
    <property type="entry name" value="Carboxypeptidase regulatory domain-like"/>
    <property type="match status" value="1"/>
</dbReference>
<reference evidence="6 7" key="1">
    <citation type="submission" date="2016-11" db="EMBL/GenBank/DDBJ databases">
        <authorList>
            <person name="Jaros S."/>
            <person name="Januszkiewicz K."/>
            <person name="Wedrychowicz H."/>
        </authorList>
    </citation>
    <scope>NUCLEOTIDE SEQUENCE [LARGE SCALE GENOMIC DNA]</scope>
    <source>
        <strain evidence="6 7">DSM 18119</strain>
    </source>
</reference>
<dbReference type="Gene3D" id="2.40.170.20">
    <property type="entry name" value="TonB-dependent receptor, beta-barrel domain"/>
    <property type="match status" value="1"/>
</dbReference>
<dbReference type="InterPro" id="IPR041700">
    <property type="entry name" value="OMP_b-brl_3"/>
</dbReference>
<evidence type="ECO:0000256" key="2">
    <source>
        <dbReference type="ARBA" id="ARBA00023136"/>
    </source>
</evidence>
<evidence type="ECO:0000313" key="7">
    <source>
        <dbReference type="Proteomes" id="UP000184048"/>
    </source>
</evidence>
<accession>A0A1M4SSC5</accession>
<feature type="region of interest" description="Disordered" evidence="4">
    <location>
        <begin position="797"/>
        <end position="816"/>
    </location>
</feature>
<evidence type="ECO:0000259" key="5">
    <source>
        <dbReference type="Pfam" id="PF14905"/>
    </source>
</evidence>
<comment type="subcellular location">
    <subcellularLocation>
        <location evidence="1">Cell outer membrane</location>
    </subcellularLocation>
</comment>
<dbReference type="PROSITE" id="PS51257">
    <property type="entry name" value="PROKAR_LIPOPROTEIN"/>
    <property type="match status" value="1"/>
</dbReference>
<proteinExistence type="predicted"/>
<dbReference type="InterPro" id="IPR036942">
    <property type="entry name" value="Beta-barrel_TonB_sf"/>
</dbReference>
<evidence type="ECO:0000256" key="1">
    <source>
        <dbReference type="ARBA" id="ARBA00004442"/>
    </source>
</evidence>
<keyword evidence="3" id="KW-0998">Cell outer membrane</keyword>
<dbReference type="Pfam" id="PF14905">
    <property type="entry name" value="OMP_b-brl_3"/>
    <property type="match status" value="1"/>
</dbReference>
<dbReference type="GO" id="GO:0009279">
    <property type="term" value="C:cell outer membrane"/>
    <property type="evidence" value="ECO:0007669"/>
    <property type="project" value="UniProtKB-SubCell"/>
</dbReference>
<sequence>MSQGKSSQLLQRVLSCLFIIILSCHYGVAQPIIRGVVLDANQKPMPNASVLLTNSSDSVLIKGSLTDKTGMFLFANIPPGKYRVMSTGVGYKPVYTDSFEYDSKKEVQLPSIRLAEKQADLQAVTVTAKKPLFEQKMDRMVINVASSITGVGSTALDVLERSPGITVDRQNNSLSMNGKDGVVVMINDKISRMPMAALVQLLAGMSAGNIEKIELITTPPSKYDAEGNAGYINIVLKENTLFGTNGTYTATVGYGNGLSLSPSLNFNHRTLKTNFFGDVSFSRNAIEQEFAFYRKVDKQGTQVESDIVSKRDPLVYFSNLRLGMDYQVNKKMVAGILFSAFDRRWTMDANNNSNIYLDHVLDTIVRIKNREVHNLRNYSFNGNFIYNFSDREKISFDADYIFYKDDNPVDYNNYYFNGNNVSLYDQLTKSGKETPIKFWVSNADYSRKLGRKVDLEAGVKGTVSRFNNNVSVQNYLQGSWIKDAELTANYNLEESIFAGYASVGISLNEKNNMKLGMRYERTNSTLNTEVQKGIVDRHYGNFFPTAFYSHKINDKNSFNLSYSRRITRPTFNDMAPFVIFVDPNTLFSGNPGLQPAISNDFKTDYLFKSFVLSFQYTLEQDPITNFSPKVDPVTNKQTLAAENQDNRKTFNIIVSLPIRVTKWWNMQNNLFATSQELNAIYKGDPLVLKQKTFFGRSTQTFKLPNEFSMEVSGFFRSPGLFGIYKSNSFGVLDLGVQKKFGKMRSSLRLAYDNVLNSLKFKPSIDLPDQNLVVMARLQFSYPTIRLTWSQNFGNDKLKGKRNHSSGDDARERVQVN</sequence>
<keyword evidence="7" id="KW-1185">Reference proteome</keyword>
<gene>
    <name evidence="6" type="ORF">SAMN02745131_00214</name>
</gene>
<dbReference type="PANTHER" id="PTHR40980">
    <property type="entry name" value="PLUG DOMAIN-CONTAINING PROTEIN"/>
    <property type="match status" value="1"/>
</dbReference>
<feature type="domain" description="Outer membrane protein beta-barrel" evidence="5">
    <location>
        <begin position="390"/>
        <end position="773"/>
    </location>
</feature>
<evidence type="ECO:0000256" key="3">
    <source>
        <dbReference type="ARBA" id="ARBA00023237"/>
    </source>
</evidence>
<protein>
    <submittedName>
        <fullName evidence="6">Outer membrane receptor proteins, mostly Fe transport</fullName>
    </submittedName>
</protein>
<dbReference type="PANTHER" id="PTHR40980:SF4">
    <property type="entry name" value="TONB-DEPENDENT RECEPTOR-LIKE BETA-BARREL DOMAIN-CONTAINING PROTEIN"/>
    <property type="match status" value="1"/>
</dbReference>
<dbReference type="AlphaFoldDB" id="A0A1M4SSC5"/>
<keyword evidence="6" id="KW-0675">Receptor</keyword>
<dbReference type="OrthoDB" id="905812at2"/>
<feature type="compositionally biased region" description="Basic and acidic residues" evidence="4">
    <location>
        <begin position="804"/>
        <end position="816"/>
    </location>
</feature>
<dbReference type="STRING" id="1121884.SAMN02745131_00214"/>
<dbReference type="InterPro" id="IPR008969">
    <property type="entry name" value="CarboxyPept-like_regulatory"/>
</dbReference>
<dbReference type="EMBL" id="FQUU01000001">
    <property type="protein sequence ID" value="SHE35086.1"/>
    <property type="molecule type" value="Genomic_DNA"/>
</dbReference>
<dbReference type="Proteomes" id="UP000184048">
    <property type="component" value="Unassembled WGS sequence"/>
</dbReference>
<dbReference type="SUPFAM" id="SSF56935">
    <property type="entry name" value="Porins"/>
    <property type="match status" value="1"/>
</dbReference>
<dbReference type="Gene3D" id="2.60.40.1120">
    <property type="entry name" value="Carboxypeptidase-like, regulatory domain"/>
    <property type="match status" value="1"/>
</dbReference>
<name>A0A1M4SSC5_9BACT</name>